<sequence>MHVVLDTNVVLQARALGHPYHAILQEWMNDRFTWVVSTEILLEYEEVVTERAGAARWSILERLLSISSNVMRVSPSYRFGLISADVDDNKFADCAVAANAEYIVTTDHHFQSMHGSGFKPQVVTPEQFMALL</sequence>
<organism evidence="2 3">
    <name type="scientific">Prosthecobacter vanneervenii</name>
    <dbReference type="NCBI Taxonomy" id="48466"/>
    <lineage>
        <taxon>Bacteria</taxon>
        <taxon>Pseudomonadati</taxon>
        <taxon>Verrucomicrobiota</taxon>
        <taxon>Verrucomicrobiia</taxon>
        <taxon>Verrucomicrobiales</taxon>
        <taxon>Verrucomicrobiaceae</taxon>
        <taxon>Prosthecobacter</taxon>
    </lineage>
</organism>
<dbReference type="RefSeq" id="WP_184341071.1">
    <property type="nucleotide sequence ID" value="NZ_JACHIG010000007.1"/>
</dbReference>
<evidence type="ECO:0000259" key="1">
    <source>
        <dbReference type="SMART" id="SM00670"/>
    </source>
</evidence>
<evidence type="ECO:0000313" key="3">
    <source>
        <dbReference type="Proteomes" id="UP000590740"/>
    </source>
</evidence>
<dbReference type="InterPro" id="IPR002716">
    <property type="entry name" value="PIN_dom"/>
</dbReference>
<gene>
    <name evidence="2" type="ORF">HNQ65_003444</name>
</gene>
<dbReference type="Proteomes" id="UP000590740">
    <property type="component" value="Unassembled WGS sequence"/>
</dbReference>
<dbReference type="AlphaFoldDB" id="A0A7W7YCY1"/>
<dbReference type="InterPro" id="IPR002850">
    <property type="entry name" value="PIN_toxin-like"/>
</dbReference>
<name>A0A7W7YCY1_9BACT</name>
<accession>A0A7W7YCY1</accession>
<proteinExistence type="predicted"/>
<comment type="caution">
    <text evidence="2">The sequence shown here is derived from an EMBL/GenBank/DDBJ whole genome shotgun (WGS) entry which is preliminary data.</text>
</comment>
<dbReference type="EMBL" id="JACHIG010000007">
    <property type="protein sequence ID" value="MBB5033854.1"/>
    <property type="molecule type" value="Genomic_DNA"/>
</dbReference>
<dbReference type="SMART" id="SM00670">
    <property type="entry name" value="PINc"/>
    <property type="match status" value="1"/>
</dbReference>
<reference evidence="2 3" key="1">
    <citation type="submission" date="2020-08" db="EMBL/GenBank/DDBJ databases">
        <title>Genomic Encyclopedia of Type Strains, Phase IV (KMG-IV): sequencing the most valuable type-strain genomes for metagenomic binning, comparative biology and taxonomic classification.</title>
        <authorList>
            <person name="Goeker M."/>
        </authorList>
    </citation>
    <scope>NUCLEOTIDE SEQUENCE [LARGE SCALE GENOMIC DNA]</scope>
    <source>
        <strain evidence="2 3">DSM 12252</strain>
    </source>
</reference>
<dbReference type="PANTHER" id="PTHR34610">
    <property type="entry name" value="SSL7007 PROTEIN"/>
    <property type="match status" value="1"/>
</dbReference>
<feature type="domain" description="PIN" evidence="1">
    <location>
        <begin position="1"/>
        <end position="112"/>
    </location>
</feature>
<dbReference type="SUPFAM" id="SSF88723">
    <property type="entry name" value="PIN domain-like"/>
    <property type="match status" value="1"/>
</dbReference>
<dbReference type="InterPro" id="IPR029060">
    <property type="entry name" value="PIN-like_dom_sf"/>
</dbReference>
<keyword evidence="3" id="KW-1185">Reference proteome</keyword>
<dbReference type="Pfam" id="PF13470">
    <property type="entry name" value="PIN_3"/>
    <property type="match status" value="1"/>
</dbReference>
<dbReference type="PANTHER" id="PTHR34610:SF3">
    <property type="entry name" value="SSL7007 PROTEIN"/>
    <property type="match status" value="1"/>
</dbReference>
<protein>
    <submittedName>
        <fullName evidence="2">Putative PIN family toxin of toxin-antitoxin system</fullName>
    </submittedName>
</protein>
<evidence type="ECO:0000313" key="2">
    <source>
        <dbReference type="EMBL" id="MBB5033854.1"/>
    </source>
</evidence>
<dbReference type="NCBIfam" id="TIGR00305">
    <property type="entry name" value="putative toxin-antitoxin system toxin component, PIN family"/>
    <property type="match status" value="1"/>
</dbReference>